<dbReference type="EMBL" id="WTVS01000002">
    <property type="protein sequence ID" value="NMF96178.1"/>
    <property type="molecule type" value="Genomic_DNA"/>
</dbReference>
<gene>
    <name evidence="1" type="ORF">GPA27_02050</name>
</gene>
<reference evidence="1 2" key="1">
    <citation type="submission" date="2019-12" db="EMBL/GenBank/DDBJ databases">
        <title>Comparative genomics gives insights into the taxonomy of the Azoarcus-Aromatoleum group and reveals separate origins of nif in the plant-associated Azoarcus and non-plant-associated Aromatoleum sub-groups.</title>
        <authorList>
            <person name="Lafos M."/>
            <person name="Maluk M."/>
            <person name="Batista M."/>
            <person name="Junghare M."/>
            <person name="Carmona M."/>
            <person name="Faoro H."/>
            <person name="Cruz L.M."/>
            <person name="Battistoni F."/>
            <person name="De Souza E."/>
            <person name="Pedrosa F."/>
            <person name="Chen W.-M."/>
            <person name="Poole P.S."/>
            <person name="Dixon R.A."/>
            <person name="James E.K."/>
        </authorList>
    </citation>
    <scope>NUCLEOTIDE SEQUENCE [LARGE SCALE GENOMIC DNA]</scope>
    <source>
        <strain evidence="1 2">T</strain>
    </source>
</reference>
<evidence type="ECO:0000313" key="1">
    <source>
        <dbReference type="EMBL" id="NMF96178.1"/>
    </source>
</evidence>
<sequence length="352" mass="39735">MSSVWKELGAESIIKSFEYHRRRRQSPPKRLCNELLAVMLPYVGMSEVFQRALDAAEFGDETELNRLAARGTWASFLDGYCMGKPIEEYSYANRYILAIEAALMEPVRWIERGDFAEAARTLVRADLTRPLISAEMSFALAAVTSKQRFGCVQWAITLETALSHLAAWSASSDGDVIHESVRDITPFLEDEAGRPRAPGPQFYRLLIRATKKRSMGALVKYLSECEGLRVGIDVQTLKRWSTGKTLPDQGLVKLIVKKCCPEQEERILNMHWVMRYLTLLAHVSETLLVGITTHSSVPGAQEVFAPWPVFPFGCDGFLAWCQMRYPFWYQYHQGRVAAEADIPTAACRTLAT</sequence>
<accession>A0ABX1NA66</accession>
<dbReference type="RefSeq" id="WP_169137309.1">
    <property type="nucleotide sequence ID" value="NZ_WTVS01000002.1"/>
</dbReference>
<name>A0ABX1NA66_9RHOO</name>
<proteinExistence type="predicted"/>
<evidence type="ECO:0000313" key="2">
    <source>
        <dbReference type="Proteomes" id="UP000634522"/>
    </source>
</evidence>
<comment type="caution">
    <text evidence="1">The sequence shown here is derived from an EMBL/GenBank/DDBJ whole genome shotgun (WGS) entry which is preliminary data.</text>
</comment>
<keyword evidence="2" id="KW-1185">Reference proteome</keyword>
<protein>
    <submittedName>
        <fullName evidence="1">Uncharacterized protein</fullName>
    </submittedName>
</protein>
<dbReference type="Proteomes" id="UP000634522">
    <property type="component" value="Unassembled WGS sequence"/>
</dbReference>
<organism evidence="1 2">
    <name type="scientific">Aromatoleum toluolicum</name>
    <dbReference type="NCBI Taxonomy" id="90060"/>
    <lineage>
        <taxon>Bacteria</taxon>
        <taxon>Pseudomonadati</taxon>
        <taxon>Pseudomonadota</taxon>
        <taxon>Betaproteobacteria</taxon>
        <taxon>Rhodocyclales</taxon>
        <taxon>Rhodocyclaceae</taxon>
        <taxon>Aromatoleum</taxon>
    </lineage>
</organism>